<feature type="region of interest" description="Disordered" evidence="1">
    <location>
        <begin position="1"/>
        <end position="37"/>
    </location>
</feature>
<dbReference type="AlphaFoldDB" id="A0A225WW52"/>
<feature type="compositionally biased region" description="Polar residues" evidence="1">
    <location>
        <begin position="10"/>
        <end position="25"/>
    </location>
</feature>
<reference evidence="3" key="1">
    <citation type="submission" date="2017-03" db="EMBL/GenBank/DDBJ databases">
        <title>Phytopthora megakarya and P. palmivora, two closely related causual agents of cacao black pod achieved similar genome size and gene model numbers by different mechanisms.</title>
        <authorList>
            <person name="Ali S."/>
            <person name="Shao J."/>
            <person name="Larry D.J."/>
            <person name="Kronmiller B."/>
            <person name="Shen D."/>
            <person name="Strem M.D."/>
            <person name="Melnick R.L."/>
            <person name="Guiltinan M.J."/>
            <person name="Tyler B.M."/>
            <person name="Meinhardt L.W."/>
            <person name="Bailey B.A."/>
        </authorList>
    </citation>
    <scope>NUCLEOTIDE SEQUENCE [LARGE SCALE GENOMIC DNA]</scope>
    <source>
        <strain evidence="3">zdho120</strain>
    </source>
</reference>
<evidence type="ECO:0000313" key="2">
    <source>
        <dbReference type="EMBL" id="OWZ21822.1"/>
    </source>
</evidence>
<comment type="caution">
    <text evidence="2">The sequence shown here is derived from an EMBL/GenBank/DDBJ whole genome shotgun (WGS) entry which is preliminary data.</text>
</comment>
<sequence length="102" mass="11528">MSVEVERRSGQPSKTKAQVSGVSTDVQRKERNAMQPKNIVSALEVISQAEGSPPSAVNGEENEPIDEYMHIARMEAFEQMIRFGYVTSKSNSKRHQQYYHAK</sequence>
<dbReference type="Proteomes" id="UP000198211">
    <property type="component" value="Unassembled WGS sequence"/>
</dbReference>
<evidence type="ECO:0000313" key="3">
    <source>
        <dbReference type="Proteomes" id="UP000198211"/>
    </source>
</evidence>
<keyword evidence="3" id="KW-1185">Reference proteome</keyword>
<accession>A0A225WW52</accession>
<protein>
    <submittedName>
        <fullName evidence="2">Uncharacterized protein</fullName>
    </submittedName>
</protein>
<evidence type="ECO:0000256" key="1">
    <source>
        <dbReference type="SAM" id="MobiDB-lite"/>
    </source>
</evidence>
<name>A0A225WW52_9STRA</name>
<proteinExistence type="predicted"/>
<organism evidence="2 3">
    <name type="scientific">Phytophthora megakarya</name>
    <dbReference type="NCBI Taxonomy" id="4795"/>
    <lineage>
        <taxon>Eukaryota</taxon>
        <taxon>Sar</taxon>
        <taxon>Stramenopiles</taxon>
        <taxon>Oomycota</taxon>
        <taxon>Peronosporomycetes</taxon>
        <taxon>Peronosporales</taxon>
        <taxon>Peronosporaceae</taxon>
        <taxon>Phytophthora</taxon>
    </lineage>
</organism>
<gene>
    <name evidence="2" type="ORF">PHMEG_0003574</name>
</gene>
<dbReference type="EMBL" id="NBNE01000186">
    <property type="protein sequence ID" value="OWZ21822.1"/>
    <property type="molecule type" value="Genomic_DNA"/>
</dbReference>